<dbReference type="EMBL" id="UOEP01000062">
    <property type="protein sequence ID" value="VAW16469.1"/>
    <property type="molecule type" value="Genomic_DNA"/>
</dbReference>
<organism evidence="1">
    <name type="scientific">hydrothermal vent metagenome</name>
    <dbReference type="NCBI Taxonomy" id="652676"/>
    <lineage>
        <taxon>unclassified sequences</taxon>
        <taxon>metagenomes</taxon>
        <taxon>ecological metagenomes</taxon>
    </lineage>
</organism>
<dbReference type="AlphaFoldDB" id="A0A3B0TWE2"/>
<reference evidence="1" key="1">
    <citation type="submission" date="2018-06" db="EMBL/GenBank/DDBJ databases">
        <authorList>
            <person name="Zhirakovskaya E."/>
        </authorList>
    </citation>
    <scope>NUCLEOTIDE SEQUENCE</scope>
</reference>
<gene>
    <name evidence="1" type="ORF">MNBD_BACTEROID01-1105</name>
</gene>
<name>A0A3B0TWE2_9ZZZZ</name>
<protein>
    <recommendedName>
        <fullName evidence="2">Secretion system C-terminal sorting domain-containing protein</fullName>
    </recommendedName>
</protein>
<sequence>MDFLFRQGGFNATPRAPDKDMKISLYDHTSGNNFAGINDNFTGMFETKDFATGIDDLEKPEFIVYPKVFTGHINISNAYELEKIKITTLHGQTLEIIKNPPGYISLGHLNLAPGIYLVQLFGRDGERVGKVEIVKNGYYGF</sequence>
<evidence type="ECO:0008006" key="2">
    <source>
        <dbReference type="Google" id="ProtNLM"/>
    </source>
</evidence>
<evidence type="ECO:0000313" key="1">
    <source>
        <dbReference type="EMBL" id="VAW16469.1"/>
    </source>
</evidence>
<accession>A0A3B0TWE2</accession>
<proteinExistence type="predicted"/>